<evidence type="ECO:0000313" key="16">
    <source>
        <dbReference type="EMBL" id="MST80686.1"/>
    </source>
</evidence>
<evidence type="ECO:0000256" key="3">
    <source>
        <dbReference type="ARBA" id="ARBA00017053"/>
    </source>
</evidence>
<reference evidence="16 17" key="1">
    <citation type="submission" date="2019-08" db="EMBL/GenBank/DDBJ databases">
        <title>In-depth cultivation of the pig gut microbiome towards novel bacterial diversity and tailored functional studies.</title>
        <authorList>
            <person name="Wylensek D."/>
            <person name="Hitch T.C.A."/>
            <person name="Clavel T."/>
        </authorList>
    </citation>
    <scope>NUCLEOTIDE SEQUENCE [LARGE SCALE GENOMIC DNA]</scope>
    <source>
        <strain evidence="16 17">WCA-470BD-2E</strain>
    </source>
</reference>
<keyword evidence="6" id="KW-1003">Cell membrane</keyword>
<evidence type="ECO:0000256" key="15">
    <source>
        <dbReference type="SAM" id="Phobius"/>
    </source>
</evidence>
<dbReference type="GO" id="GO:0005886">
    <property type="term" value="C:plasma membrane"/>
    <property type="evidence" value="ECO:0007669"/>
    <property type="project" value="UniProtKB-SubCell"/>
</dbReference>
<evidence type="ECO:0000256" key="8">
    <source>
        <dbReference type="ARBA" id="ARBA00022692"/>
    </source>
</evidence>
<comment type="caution">
    <text evidence="16">The sequence shown here is derived from an EMBL/GenBank/DDBJ whole genome shotgun (WGS) entry which is preliminary data.</text>
</comment>
<evidence type="ECO:0000256" key="4">
    <source>
        <dbReference type="ARBA" id="ARBA00022448"/>
    </source>
</evidence>
<dbReference type="Proteomes" id="UP000452141">
    <property type="component" value="Unassembled WGS sequence"/>
</dbReference>
<evidence type="ECO:0000313" key="17">
    <source>
        <dbReference type="Proteomes" id="UP000452141"/>
    </source>
</evidence>
<evidence type="ECO:0000256" key="5">
    <source>
        <dbReference type="ARBA" id="ARBA00022466"/>
    </source>
</evidence>
<dbReference type="GO" id="GO:0015097">
    <property type="term" value="F:mercury ion transmembrane transporter activity"/>
    <property type="evidence" value="ECO:0007669"/>
    <property type="project" value="InterPro"/>
</dbReference>
<keyword evidence="12 15" id="KW-0472">Membrane</keyword>
<keyword evidence="11 15" id="KW-1133">Transmembrane helix</keyword>
<evidence type="ECO:0000256" key="13">
    <source>
        <dbReference type="ARBA" id="ARBA00030934"/>
    </source>
</evidence>
<dbReference type="InterPro" id="IPR003457">
    <property type="entry name" value="Transprt_MerT"/>
</dbReference>
<keyword evidence="9" id="KW-0479">Metal-binding</keyword>
<dbReference type="EMBL" id="VUMW01000063">
    <property type="protein sequence ID" value="MST80686.1"/>
    <property type="molecule type" value="Genomic_DNA"/>
</dbReference>
<dbReference type="AlphaFoldDB" id="A0A844FQM0"/>
<keyword evidence="8 15" id="KW-0812">Transmembrane</keyword>
<dbReference type="PROSITE" id="PS51257">
    <property type="entry name" value="PROKAR_LIPOPROTEIN"/>
    <property type="match status" value="1"/>
</dbReference>
<evidence type="ECO:0000256" key="1">
    <source>
        <dbReference type="ARBA" id="ARBA00004429"/>
    </source>
</evidence>
<evidence type="ECO:0000256" key="7">
    <source>
        <dbReference type="ARBA" id="ARBA00022519"/>
    </source>
</evidence>
<feature type="transmembrane region" description="Helical" evidence="15">
    <location>
        <begin position="53"/>
        <end position="70"/>
    </location>
</feature>
<keyword evidence="4" id="KW-0813">Transport</keyword>
<dbReference type="Pfam" id="PF02411">
    <property type="entry name" value="MerT"/>
    <property type="match status" value="1"/>
</dbReference>
<keyword evidence="7" id="KW-0997">Cell inner membrane</keyword>
<evidence type="ECO:0000256" key="2">
    <source>
        <dbReference type="ARBA" id="ARBA00008224"/>
    </source>
</evidence>
<feature type="transmembrane region" description="Helical" evidence="15">
    <location>
        <begin position="12"/>
        <end position="41"/>
    </location>
</feature>
<comment type="function">
    <text evidence="14">Involved in mercury resistance. Probably transfers a mercuric ion from the periplasmic Hg(2+)-binding protein MerP to the cytoplasmic mercuric reductase MerA.</text>
</comment>
<protein>
    <recommendedName>
        <fullName evidence="3">Mercuric transport protein MerT</fullName>
    </recommendedName>
    <alternativeName>
        <fullName evidence="13">Mercury ion transport protein</fullName>
    </alternativeName>
</protein>
<gene>
    <name evidence="16" type="ORF">FYJ61_09720</name>
</gene>
<evidence type="ECO:0000256" key="14">
    <source>
        <dbReference type="ARBA" id="ARBA00045720"/>
    </source>
</evidence>
<keyword evidence="5" id="KW-0475">Mercuric resistance</keyword>
<evidence type="ECO:0000256" key="10">
    <source>
        <dbReference type="ARBA" id="ARBA00022914"/>
    </source>
</evidence>
<evidence type="ECO:0000256" key="6">
    <source>
        <dbReference type="ARBA" id="ARBA00022475"/>
    </source>
</evidence>
<dbReference type="GO" id="GO:0046872">
    <property type="term" value="F:metal ion binding"/>
    <property type="evidence" value="ECO:0007669"/>
    <property type="project" value="UniProtKB-KW"/>
</dbReference>
<organism evidence="16 17">
    <name type="scientific">Lactobacillus equicursoris</name>
    <dbReference type="NCBI Taxonomy" id="420645"/>
    <lineage>
        <taxon>Bacteria</taxon>
        <taxon>Bacillati</taxon>
        <taxon>Bacillota</taxon>
        <taxon>Bacilli</taxon>
        <taxon>Lactobacillales</taxon>
        <taxon>Lactobacillaceae</taxon>
        <taxon>Lactobacillus</taxon>
    </lineage>
</organism>
<accession>A0A844FQM0</accession>
<evidence type="ECO:0000256" key="12">
    <source>
        <dbReference type="ARBA" id="ARBA00023136"/>
    </source>
</evidence>
<evidence type="ECO:0000256" key="11">
    <source>
        <dbReference type="ARBA" id="ARBA00022989"/>
    </source>
</evidence>
<name>A0A844FQM0_9LACO</name>
<evidence type="ECO:0000256" key="9">
    <source>
        <dbReference type="ARBA" id="ARBA00022723"/>
    </source>
</evidence>
<proteinExistence type="inferred from homology"/>
<keyword evidence="10" id="KW-0476">Mercury</keyword>
<feature type="non-terminal residue" evidence="16">
    <location>
        <position position="81"/>
    </location>
</feature>
<dbReference type="Gene3D" id="1.10.287.910">
    <property type="entry name" value="bacterial mercury transporter, merf"/>
    <property type="match status" value="1"/>
</dbReference>
<comment type="subcellular location">
    <subcellularLocation>
        <location evidence="1">Cell inner membrane</location>
        <topology evidence="1">Multi-pass membrane protein</topology>
    </subcellularLocation>
</comment>
<sequence>MRTPKTGRGPLAAGGVAALLASACCLGPLVLITLGVSGAWISNLASLEPYRPLFIGVALVAMFFAWRRVFRPVEKCQPGEV</sequence>
<comment type="similarity">
    <text evidence="2">Belongs to the MerT family.</text>
</comment>